<sequence>MKLLATDLDGTVVRRDGTMSDRTVEALHAARAAGVHVVLVTGRPLRWLGSVRERLGDLGPVIAYNGAVLFDDSRGVVVDAAEIDAAAMREARERILRAAPDALFAAETLEGIVAEPGFIPAQARAGFVDAGARVSDSGLDFDAAVAQRTVKLLAKRPSGKASEFAAVVGRAVDDVVTMTHSAFDVALLEMSAPGVDKAARLRDFAASLGVAREDVWAFGDMPNDIPMLAWAGTGVAVGPDYQVVADAADRVVGPVHEDSVAVEIERVLKRLA</sequence>
<dbReference type="InterPro" id="IPR036412">
    <property type="entry name" value="HAD-like_sf"/>
</dbReference>
<dbReference type="RefSeq" id="WP_035756030.1">
    <property type="nucleotide sequence ID" value="NZ_JRNH01000015.1"/>
</dbReference>
<protein>
    <recommendedName>
        <fullName evidence="3">Haloacid dehalogenase</fullName>
    </recommendedName>
</protein>
<dbReference type="GO" id="GO:0016791">
    <property type="term" value="F:phosphatase activity"/>
    <property type="evidence" value="ECO:0007669"/>
    <property type="project" value="TreeGrafter"/>
</dbReference>
<evidence type="ECO:0000313" key="2">
    <source>
        <dbReference type="Proteomes" id="UP000053528"/>
    </source>
</evidence>
<dbReference type="Gene3D" id="3.30.1240.10">
    <property type="match status" value="1"/>
</dbReference>
<dbReference type="InterPro" id="IPR023214">
    <property type="entry name" value="HAD_sf"/>
</dbReference>
<dbReference type="AlphaFoldDB" id="A0A095YD84"/>
<dbReference type="PANTHER" id="PTHR10000:SF8">
    <property type="entry name" value="HAD SUPERFAMILY HYDROLASE-LIKE, TYPE 3"/>
    <property type="match status" value="1"/>
</dbReference>
<evidence type="ECO:0000313" key="1">
    <source>
        <dbReference type="EMBL" id="KGF20395.1"/>
    </source>
</evidence>
<comment type="caution">
    <text evidence="1">The sequence shown here is derived from an EMBL/GenBank/DDBJ whole genome shotgun (WGS) entry which is preliminary data.</text>
</comment>
<organism evidence="1 2">
    <name type="scientific">Pseudoglutamicibacter albus DNF00011</name>
    <dbReference type="NCBI Taxonomy" id="1401063"/>
    <lineage>
        <taxon>Bacteria</taxon>
        <taxon>Bacillati</taxon>
        <taxon>Actinomycetota</taxon>
        <taxon>Actinomycetes</taxon>
        <taxon>Micrococcales</taxon>
        <taxon>Micrococcaceae</taxon>
        <taxon>Pseudoglutamicibacter</taxon>
    </lineage>
</organism>
<dbReference type="Pfam" id="PF08282">
    <property type="entry name" value="Hydrolase_3"/>
    <property type="match status" value="1"/>
</dbReference>
<dbReference type="Gene3D" id="3.40.50.1000">
    <property type="entry name" value="HAD superfamily/HAD-like"/>
    <property type="match status" value="1"/>
</dbReference>
<dbReference type="EMBL" id="JRNH01000015">
    <property type="protein sequence ID" value="KGF20395.1"/>
    <property type="molecule type" value="Genomic_DNA"/>
</dbReference>
<gene>
    <name evidence="1" type="ORF">HMPREF2128_05730</name>
</gene>
<proteinExistence type="predicted"/>
<dbReference type="PANTHER" id="PTHR10000">
    <property type="entry name" value="PHOSPHOSERINE PHOSPHATASE"/>
    <property type="match status" value="1"/>
</dbReference>
<reference evidence="1 2" key="1">
    <citation type="submission" date="2014-07" db="EMBL/GenBank/DDBJ databases">
        <authorList>
            <person name="McCorrison J."/>
            <person name="Sanka R."/>
            <person name="Torralba M."/>
            <person name="Gillis M."/>
            <person name="Haft D.H."/>
            <person name="Methe B."/>
            <person name="Sutton G."/>
            <person name="Nelson K.E."/>
        </authorList>
    </citation>
    <scope>NUCLEOTIDE SEQUENCE [LARGE SCALE GENOMIC DNA]</scope>
    <source>
        <strain evidence="1 2">DNF00011</strain>
    </source>
</reference>
<dbReference type="NCBIfam" id="TIGR01484">
    <property type="entry name" value="HAD-SF-IIB"/>
    <property type="match status" value="1"/>
</dbReference>
<dbReference type="GO" id="GO:0000287">
    <property type="term" value="F:magnesium ion binding"/>
    <property type="evidence" value="ECO:0007669"/>
    <property type="project" value="TreeGrafter"/>
</dbReference>
<dbReference type="InterPro" id="IPR006379">
    <property type="entry name" value="HAD-SF_hydro_IIB"/>
</dbReference>
<accession>A0A095YD84</accession>
<dbReference type="GO" id="GO:0005829">
    <property type="term" value="C:cytosol"/>
    <property type="evidence" value="ECO:0007669"/>
    <property type="project" value="TreeGrafter"/>
</dbReference>
<dbReference type="SUPFAM" id="SSF56784">
    <property type="entry name" value="HAD-like"/>
    <property type="match status" value="1"/>
</dbReference>
<evidence type="ECO:0008006" key="3">
    <source>
        <dbReference type="Google" id="ProtNLM"/>
    </source>
</evidence>
<name>A0A095YD84_9MICC</name>
<dbReference type="Proteomes" id="UP000053528">
    <property type="component" value="Unassembled WGS sequence"/>
</dbReference>